<gene>
    <name evidence="4" type="primary">hypA</name>
    <name evidence="5" type="ORF">FYJ60_02635</name>
</gene>
<dbReference type="GO" id="GO:0016151">
    <property type="term" value="F:nickel cation binding"/>
    <property type="evidence" value="ECO:0007669"/>
    <property type="project" value="UniProtKB-UniRule"/>
</dbReference>
<dbReference type="HAMAP" id="MF_00213">
    <property type="entry name" value="HypA_HybF"/>
    <property type="match status" value="1"/>
</dbReference>
<reference evidence="5 6" key="1">
    <citation type="submission" date="2019-08" db="EMBL/GenBank/DDBJ databases">
        <title>In-depth cultivation of the pig gut microbiome towards novel bacterial diversity and tailored functional studies.</title>
        <authorList>
            <person name="Wylensek D."/>
            <person name="Hitch T.C.A."/>
            <person name="Clavel T."/>
        </authorList>
    </citation>
    <scope>NUCLEOTIDE SEQUENCE [LARGE SCALE GENOMIC DNA]</scope>
    <source>
        <strain evidence="5 6">Oil+RF-744-WCA-WT-13</strain>
    </source>
</reference>
<dbReference type="GO" id="GO:0051604">
    <property type="term" value="P:protein maturation"/>
    <property type="evidence" value="ECO:0007669"/>
    <property type="project" value="InterPro"/>
</dbReference>
<dbReference type="PANTHER" id="PTHR34535:SF3">
    <property type="entry name" value="HYDROGENASE MATURATION FACTOR HYPA"/>
    <property type="match status" value="1"/>
</dbReference>
<dbReference type="Proteomes" id="UP000466864">
    <property type="component" value="Unassembled WGS sequence"/>
</dbReference>
<keyword evidence="2 4" id="KW-0479">Metal-binding</keyword>
<name>A0A7X2P6Q0_9FIRM</name>
<evidence type="ECO:0000313" key="6">
    <source>
        <dbReference type="Proteomes" id="UP000466864"/>
    </source>
</evidence>
<evidence type="ECO:0000256" key="4">
    <source>
        <dbReference type="HAMAP-Rule" id="MF_00213"/>
    </source>
</evidence>
<evidence type="ECO:0000313" key="5">
    <source>
        <dbReference type="EMBL" id="MST81222.1"/>
    </source>
</evidence>
<evidence type="ECO:0000256" key="3">
    <source>
        <dbReference type="ARBA" id="ARBA00022833"/>
    </source>
</evidence>
<feature type="binding site" evidence="4">
    <location>
        <position position="74"/>
    </location>
    <ligand>
        <name>Zn(2+)</name>
        <dbReference type="ChEBI" id="CHEBI:29105"/>
    </ligand>
</feature>
<dbReference type="InterPro" id="IPR000688">
    <property type="entry name" value="HypA/HybF"/>
</dbReference>
<sequence>MHELGVVFKIRDRLKMLASENGFSRINSVTVALGEVSTVIPEYLTDCWDWMRKKEPLLAEAEMLIEPVPAITFCEDCGKTYPTVKYARICPHCGSERTFLVQGNEFLIKEVEVPEPEDARS</sequence>
<protein>
    <recommendedName>
        <fullName evidence="4">Hydrogenase maturation factor HypA</fullName>
    </recommendedName>
</protein>
<feature type="binding site" evidence="4">
    <location>
        <position position="90"/>
    </location>
    <ligand>
        <name>Zn(2+)</name>
        <dbReference type="ChEBI" id="CHEBI:29105"/>
    </ligand>
</feature>
<dbReference type="GO" id="GO:0008270">
    <property type="term" value="F:zinc ion binding"/>
    <property type="evidence" value="ECO:0007669"/>
    <property type="project" value="UniProtKB-UniRule"/>
</dbReference>
<dbReference type="PIRSF" id="PIRSF004761">
    <property type="entry name" value="Hydrgn_mat_HypA"/>
    <property type="match status" value="1"/>
</dbReference>
<keyword evidence="3 4" id="KW-0862">Zinc</keyword>
<organism evidence="5 6">
    <name type="scientific">Bilifractor porci</name>
    <dbReference type="NCBI Taxonomy" id="2606636"/>
    <lineage>
        <taxon>Bacteria</taxon>
        <taxon>Bacillati</taxon>
        <taxon>Bacillota</taxon>
        <taxon>Clostridia</taxon>
        <taxon>Lachnospirales</taxon>
        <taxon>Lachnospiraceae</taxon>
        <taxon>Bilifractor</taxon>
    </lineage>
</organism>
<feature type="binding site" evidence="4">
    <location>
        <position position="2"/>
    </location>
    <ligand>
        <name>Ni(2+)</name>
        <dbReference type="ChEBI" id="CHEBI:49786"/>
    </ligand>
</feature>
<evidence type="ECO:0000256" key="2">
    <source>
        <dbReference type="ARBA" id="ARBA00022723"/>
    </source>
</evidence>
<keyword evidence="6" id="KW-1185">Reference proteome</keyword>
<dbReference type="AlphaFoldDB" id="A0A7X2P6Q0"/>
<evidence type="ECO:0000256" key="1">
    <source>
        <dbReference type="ARBA" id="ARBA00022596"/>
    </source>
</evidence>
<comment type="similarity">
    <text evidence="4">Belongs to the HypA/HybF family.</text>
</comment>
<comment type="function">
    <text evidence="4">Involved in the maturation of [NiFe] hydrogenases. Required for nickel insertion into the metal center of the hydrogenase.</text>
</comment>
<comment type="caution">
    <text evidence="5">The sequence shown here is derived from an EMBL/GenBank/DDBJ whole genome shotgun (WGS) entry which is preliminary data.</text>
</comment>
<accession>A0A7X2P6Q0</accession>
<dbReference type="Pfam" id="PF01155">
    <property type="entry name" value="HypA"/>
    <property type="match status" value="1"/>
</dbReference>
<proteinExistence type="inferred from homology"/>
<feature type="binding site" evidence="4">
    <location>
        <position position="77"/>
    </location>
    <ligand>
        <name>Zn(2+)</name>
        <dbReference type="ChEBI" id="CHEBI:29105"/>
    </ligand>
</feature>
<dbReference type="PANTHER" id="PTHR34535">
    <property type="entry name" value="HYDROGENASE MATURATION FACTOR HYPA"/>
    <property type="match status" value="1"/>
</dbReference>
<dbReference type="EMBL" id="VUMV01000001">
    <property type="protein sequence ID" value="MST81222.1"/>
    <property type="molecule type" value="Genomic_DNA"/>
</dbReference>
<dbReference type="RefSeq" id="WP_154457013.1">
    <property type="nucleotide sequence ID" value="NZ_VUMV01000001.1"/>
</dbReference>
<dbReference type="Gene3D" id="3.30.2320.80">
    <property type="match status" value="1"/>
</dbReference>
<feature type="binding site" evidence="4">
    <location>
        <position position="93"/>
    </location>
    <ligand>
        <name>Zn(2+)</name>
        <dbReference type="ChEBI" id="CHEBI:29105"/>
    </ligand>
</feature>
<keyword evidence="1 4" id="KW-0533">Nickel</keyword>